<dbReference type="Proteomes" id="UP000192380">
    <property type="component" value="Chromosome"/>
</dbReference>
<feature type="region of interest" description="Disordered" evidence="1">
    <location>
        <begin position="1"/>
        <end position="20"/>
    </location>
</feature>
<dbReference type="EMBL" id="CP017581">
    <property type="protein sequence ID" value="ARF51967.1"/>
    <property type="molecule type" value="Genomic_DNA"/>
</dbReference>
<sequence>MDEVQRLNATAQPVSDAANDVLAERQRQVLQEGWTPEHDDTHSSGEMAGAAACYARHVNGRQWVYPNRPDDYSSEEAPESWPWDEAWWKPKSPRKDLVRAAALIIAEIERIDRLAAAPGGQ</sequence>
<name>A0ABM6KB64_PANSE</name>
<reference evidence="2 3" key="1">
    <citation type="submission" date="2016-10" db="EMBL/GenBank/DDBJ databases">
        <title>Complete Genome Assembly of Pantoea stewartii subsp. stewartii DC283, a Corn Pathogen.</title>
        <authorList>
            <person name="Duong D.A."/>
            <person name="Stevens A.M."/>
            <person name="Jensen R.V."/>
        </authorList>
    </citation>
    <scope>NUCLEOTIDE SEQUENCE [LARGE SCALE GENOMIC DNA]</scope>
    <source>
        <strain evidence="2 3">DC283</strain>
    </source>
</reference>
<evidence type="ECO:0000256" key="1">
    <source>
        <dbReference type="SAM" id="MobiDB-lite"/>
    </source>
</evidence>
<evidence type="ECO:0000313" key="2">
    <source>
        <dbReference type="EMBL" id="ARF51967.1"/>
    </source>
</evidence>
<keyword evidence="3" id="KW-1185">Reference proteome</keyword>
<accession>A0ABM6KB64</accession>
<proteinExistence type="predicted"/>
<evidence type="ECO:0000313" key="3">
    <source>
        <dbReference type="Proteomes" id="UP000192380"/>
    </source>
</evidence>
<gene>
    <name evidence="2" type="ORF">DSJ_16745</name>
</gene>
<protein>
    <submittedName>
        <fullName evidence="2">Uncharacterized protein</fullName>
    </submittedName>
</protein>
<organism evidence="2 3">
    <name type="scientific">Pantoea stewartii subsp. stewartii DC283</name>
    <dbReference type="NCBI Taxonomy" id="660596"/>
    <lineage>
        <taxon>Bacteria</taxon>
        <taxon>Pseudomonadati</taxon>
        <taxon>Pseudomonadota</taxon>
        <taxon>Gammaproteobacteria</taxon>
        <taxon>Enterobacterales</taxon>
        <taxon>Erwiniaceae</taxon>
        <taxon>Pantoea</taxon>
    </lineage>
</organism>